<comment type="subcellular location">
    <subcellularLocation>
        <location evidence="1">Cell membrane</location>
        <topology evidence="1">Multi-pass membrane protein</topology>
    </subcellularLocation>
</comment>
<dbReference type="EMBL" id="LMVO01000046">
    <property type="protein sequence ID" value="PAV08544.1"/>
    <property type="molecule type" value="Genomic_DNA"/>
</dbReference>
<evidence type="ECO:0000313" key="14">
    <source>
        <dbReference type="EMBL" id="PAV08544.1"/>
    </source>
</evidence>
<feature type="domain" description="PLD phosphodiesterase" evidence="13">
    <location>
        <begin position="228"/>
        <end position="255"/>
    </location>
</feature>
<evidence type="ECO:0000256" key="2">
    <source>
        <dbReference type="ARBA" id="ARBA00022475"/>
    </source>
</evidence>
<dbReference type="PROSITE" id="PS50035">
    <property type="entry name" value="PLD"/>
    <property type="match status" value="2"/>
</dbReference>
<keyword evidence="4" id="KW-0808">Transferase</keyword>
<keyword evidence="15" id="KW-1185">Reference proteome</keyword>
<dbReference type="InterPro" id="IPR001736">
    <property type="entry name" value="PLipase_D/transphosphatidylase"/>
</dbReference>
<dbReference type="GO" id="GO:0032049">
    <property type="term" value="P:cardiolipin biosynthetic process"/>
    <property type="evidence" value="ECO:0007669"/>
    <property type="project" value="InterPro"/>
</dbReference>
<feature type="domain" description="PLD phosphodiesterase" evidence="13">
    <location>
        <begin position="411"/>
        <end position="438"/>
    </location>
</feature>
<dbReference type="InterPro" id="IPR027379">
    <property type="entry name" value="CLS_N"/>
</dbReference>
<dbReference type="GO" id="GO:0008808">
    <property type="term" value="F:cardiolipin synthase activity"/>
    <property type="evidence" value="ECO:0007669"/>
    <property type="project" value="InterPro"/>
</dbReference>
<dbReference type="CDD" id="cd09112">
    <property type="entry name" value="PLDc_CLS_2"/>
    <property type="match status" value="1"/>
</dbReference>
<dbReference type="InterPro" id="IPR030874">
    <property type="entry name" value="Cardiolipin_synth_Firmi"/>
</dbReference>
<dbReference type="SMART" id="SM00155">
    <property type="entry name" value="PLDc"/>
    <property type="match status" value="2"/>
</dbReference>
<dbReference type="InterPro" id="IPR025202">
    <property type="entry name" value="PLD-like_dom"/>
</dbReference>
<keyword evidence="5 12" id="KW-0812">Transmembrane</keyword>
<dbReference type="Gene3D" id="3.30.870.10">
    <property type="entry name" value="Endonuclease Chain A"/>
    <property type="match status" value="2"/>
</dbReference>
<evidence type="ECO:0000256" key="3">
    <source>
        <dbReference type="ARBA" id="ARBA00022516"/>
    </source>
</evidence>
<dbReference type="FunFam" id="3.30.870.10:FF:000014">
    <property type="entry name" value="Cardiolipin synthase"/>
    <property type="match status" value="1"/>
</dbReference>
<dbReference type="CDD" id="cd09110">
    <property type="entry name" value="PLDc_CLS_1"/>
    <property type="match status" value="1"/>
</dbReference>
<keyword evidence="9 12" id="KW-0472">Membrane</keyword>
<keyword evidence="2" id="KW-1003">Cell membrane</keyword>
<evidence type="ECO:0000256" key="10">
    <source>
        <dbReference type="ARBA" id="ARBA00023209"/>
    </source>
</evidence>
<proteinExistence type="inferred from homology"/>
<evidence type="ECO:0000256" key="5">
    <source>
        <dbReference type="ARBA" id="ARBA00022692"/>
    </source>
</evidence>
<evidence type="ECO:0000256" key="9">
    <source>
        <dbReference type="ARBA" id="ARBA00023136"/>
    </source>
</evidence>
<feature type="transmembrane region" description="Helical" evidence="12">
    <location>
        <begin position="44"/>
        <end position="66"/>
    </location>
</feature>
<evidence type="ECO:0000256" key="12">
    <source>
        <dbReference type="SAM" id="Phobius"/>
    </source>
</evidence>
<reference evidence="14 15" key="1">
    <citation type="journal article" date="2017" name="BMC Genomics">
        <title>Genomic analysis of methanogenic archaea reveals a shift towards energy conservation.</title>
        <authorList>
            <person name="Gilmore S.P."/>
            <person name="Henske J.K."/>
            <person name="Sexton J.A."/>
            <person name="Solomon K.V."/>
            <person name="Seppala S."/>
            <person name="Yoo J.I."/>
            <person name="Huyett L.M."/>
            <person name="Pressman A."/>
            <person name="Cogan J.Z."/>
            <person name="Kivenson V."/>
            <person name="Peng X."/>
            <person name="Tan Y."/>
            <person name="Valentine D.L."/>
            <person name="O'Malley M.A."/>
        </authorList>
    </citation>
    <scope>NUCLEOTIDE SEQUENCE [LARGE SCALE GENOMIC DNA]</scope>
    <source>
        <strain evidence="14 15">XII</strain>
    </source>
</reference>
<evidence type="ECO:0000313" key="15">
    <source>
        <dbReference type="Proteomes" id="UP000243820"/>
    </source>
</evidence>
<comment type="caution">
    <text evidence="14">The sequence shown here is derived from an EMBL/GenBank/DDBJ whole genome shotgun (WGS) entry which is preliminary data.</text>
</comment>
<dbReference type="GO" id="GO:0005886">
    <property type="term" value="C:plasma membrane"/>
    <property type="evidence" value="ECO:0007669"/>
    <property type="project" value="UniProtKB-SubCell"/>
</dbReference>
<organism evidence="14 15">
    <name type="scientific">Methanocorpusculum parvum</name>
    <dbReference type="NCBI Taxonomy" id="2193"/>
    <lineage>
        <taxon>Archaea</taxon>
        <taxon>Methanobacteriati</taxon>
        <taxon>Methanobacteriota</taxon>
        <taxon>Stenosarchaea group</taxon>
        <taxon>Methanomicrobia</taxon>
        <taxon>Methanomicrobiales</taxon>
        <taxon>Methanocorpusculaceae</taxon>
        <taxon>Methanocorpusculum</taxon>
    </lineage>
</organism>
<keyword evidence="10" id="KW-0594">Phospholipid biosynthesis</keyword>
<dbReference type="HAMAP" id="MF_01916">
    <property type="entry name" value="Cardiolipin_synth_Cls"/>
    <property type="match status" value="1"/>
</dbReference>
<dbReference type="Pfam" id="PF13091">
    <property type="entry name" value="PLDc_2"/>
    <property type="match status" value="2"/>
</dbReference>
<evidence type="ECO:0000256" key="6">
    <source>
        <dbReference type="ARBA" id="ARBA00022737"/>
    </source>
</evidence>
<dbReference type="RefSeq" id="WP_318261707.1">
    <property type="nucleotide sequence ID" value="NZ_LMVO01000046.1"/>
</dbReference>
<dbReference type="Pfam" id="PF13396">
    <property type="entry name" value="PLDc_N"/>
    <property type="match status" value="1"/>
</dbReference>
<protein>
    <recommendedName>
        <fullName evidence="13">PLD phosphodiesterase domain-containing protein</fullName>
    </recommendedName>
</protein>
<dbReference type="Proteomes" id="UP000243820">
    <property type="component" value="Unassembled WGS sequence"/>
</dbReference>
<evidence type="ECO:0000256" key="7">
    <source>
        <dbReference type="ARBA" id="ARBA00022989"/>
    </source>
</evidence>
<keyword evidence="3" id="KW-0444">Lipid biosynthesis</keyword>
<dbReference type="AlphaFoldDB" id="A0AAX0Q5T2"/>
<evidence type="ECO:0000259" key="13">
    <source>
        <dbReference type="PROSITE" id="PS50035"/>
    </source>
</evidence>
<evidence type="ECO:0000256" key="8">
    <source>
        <dbReference type="ARBA" id="ARBA00023098"/>
    </source>
</evidence>
<dbReference type="PANTHER" id="PTHR21248">
    <property type="entry name" value="CARDIOLIPIN SYNTHASE"/>
    <property type="match status" value="1"/>
</dbReference>
<gene>
    <name evidence="14" type="ORF">ASJ83_03035</name>
</gene>
<evidence type="ECO:0000256" key="11">
    <source>
        <dbReference type="ARBA" id="ARBA00023264"/>
    </source>
</evidence>
<keyword evidence="8" id="KW-0443">Lipid metabolism</keyword>
<evidence type="ECO:0000256" key="4">
    <source>
        <dbReference type="ARBA" id="ARBA00022679"/>
    </source>
</evidence>
<dbReference type="SUPFAM" id="SSF56024">
    <property type="entry name" value="Phospholipase D/nuclease"/>
    <property type="match status" value="2"/>
</dbReference>
<feature type="transmembrane region" description="Helical" evidence="12">
    <location>
        <begin position="15"/>
        <end position="37"/>
    </location>
</feature>
<sequence length="499" mass="56429">MYLMLDLVSVIIEEFLWFLQLIVVLLDIGACITVIFLERRSPQTALTWVLVMIFLPFLGLFLYLFFGRHLYGSRIFSKKTKADLMLAAQAEEQFQKITENALELAPSISRFDSTIALLLSLDKAVLTRNNELTLYTDGEMKFAAFKEAVAGAKHHIHLEYFIIRDDELGDEIIQLLAEKAAEGVEVRAIFDAAGTFSVKDEFFAPLKKAGGDVRIFFPLKVSFLNTRLHFRNHRKILVVDGVTGFIGGFNIGDEYLGKGPMGYWRDTHLRLHGKAVVALQTRFIMDWNYAAKDAQISVEDRDCPYYPEDGFLDVTGHSYVQIASSGPDSAEKAIYSGYMSLIGHAKESIYIHTPYFIPDEPMLTGLVLAARSGIDVRIVIPCKPDHPFVYWANHSYLGDLLAAGVRGYIYNDGFIHSKAGIFDGISTTIGTANWDIRSFKLNFETNAFVYDIEFGKRMNRIFLEELETNCTEITLEEYNLRSTSVRIKEGISRLFSALL</sequence>
<dbReference type="InterPro" id="IPR022924">
    <property type="entry name" value="Cardiolipin_synthase"/>
</dbReference>
<dbReference type="NCBIfam" id="TIGR04265">
    <property type="entry name" value="bac_cardiolipin"/>
    <property type="match status" value="1"/>
</dbReference>
<name>A0AAX0Q5T2_9EURY</name>
<accession>A0AAX0Q5T2</accession>
<keyword evidence="7 12" id="KW-1133">Transmembrane helix</keyword>
<keyword evidence="6" id="KW-0677">Repeat</keyword>
<evidence type="ECO:0000256" key="1">
    <source>
        <dbReference type="ARBA" id="ARBA00004651"/>
    </source>
</evidence>
<dbReference type="PANTHER" id="PTHR21248:SF22">
    <property type="entry name" value="PHOSPHOLIPASE D"/>
    <property type="match status" value="1"/>
</dbReference>
<keyword evidence="11" id="KW-1208">Phospholipid metabolism</keyword>